<organism evidence="1 2">
    <name type="scientific">Colletotrichum tanaceti</name>
    <dbReference type="NCBI Taxonomy" id="1306861"/>
    <lineage>
        <taxon>Eukaryota</taxon>
        <taxon>Fungi</taxon>
        <taxon>Dikarya</taxon>
        <taxon>Ascomycota</taxon>
        <taxon>Pezizomycotina</taxon>
        <taxon>Sordariomycetes</taxon>
        <taxon>Hypocreomycetidae</taxon>
        <taxon>Glomerellales</taxon>
        <taxon>Glomerellaceae</taxon>
        <taxon>Colletotrichum</taxon>
        <taxon>Colletotrichum destructivum species complex</taxon>
    </lineage>
</organism>
<gene>
    <name evidence="1" type="ORF">CTA1_4898</name>
</gene>
<name>A0A4U6XW63_9PEZI</name>
<protein>
    <submittedName>
        <fullName evidence="1">Uncharacterized protein</fullName>
    </submittedName>
</protein>
<proteinExistence type="predicted"/>
<dbReference type="Proteomes" id="UP000310108">
    <property type="component" value="Unassembled WGS sequence"/>
</dbReference>
<accession>A0A4U6XW63</accession>
<reference evidence="1 2" key="1">
    <citation type="journal article" date="2019" name="PLoS ONE">
        <title>Comparative genome analysis indicates high evolutionary potential of pathogenicity genes in Colletotrichum tanaceti.</title>
        <authorList>
            <person name="Lelwala R.V."/>
            <person name="Korhonen P.K."/>
            <person name="Young N.D."/>
            <person name="Scott J.B."/>
            <person name="Ades P.A."/>
            <person name="Gasser R.B."/>
            <person name="Taylor P.W.J."/>
        </authorList>
    </citation>
    <scope>NUCLEOTIDE SEQUENCE [LARGE SCALE GENOMIC DNA]</scope>
    <source>
        <strain evidence="1">BRIP57314</strain>
    </source>
</reference>
<dbReference type="EMBL" id="PJEX01000001">
    <property type="protein sequence ID" value="TKW60224.1"/>
    <property type="molecule type" value="Genomic_DNA"/>
</dbReference>
<evidence type="ECO:0000313" key="1">
    <source>
        <dbReference type="EMBL" id="TKW60224.1"/>
    </source>
</evidence>
<evidence type="ECO:0000313" key="2">
    <source>
        <dbReference type="Proteomes" id="UP000310108"/>
    </source>
</evidence>
<keyword evidence="2" id="KW-1185">Reference proteome</keyword>
<comment type="caution">
    <text evidence="1">The sequence shown here is derived from an EMBL/GenBank/DDBJ whole genome shotgun (WGS) entry which is preliminary data.</text>
</comment>
<dbReference type="AlphaFoldDB" id="A0A4U6XW63"/>
<sequence>MLRCKSAGCPFKLTRLDGKLKSFTHRIENRAESLQLRLHVIFFLLEFRECEMAEVAVGRRIASRA</sequence>